<keyword evidence="3" id="KW-1185">Reference proteome</keyword>
<dbReference type="RefSeq" id="WP_197675071.1">
    <property type="nucleotide sequence ID" value="NZ_LT629787.1"/>
</dbReference>
<feature type="chain" id="PRO_5009273550" evidence="1">
    <location>
        <begin position="23"/>
        <end position="92"/>
    </location>
</feature>
<dbReference type="InterPro" id="IPR051675">
    <property type="entry name" value="Endo/Exo/Phosphatase_dom_1"/>
</dbReference>
<keyword evidence="1" id="KW-0732">Signal</keyword>
<dbReference type="InterPro" id="IPR010994">
    <property type="entry name" value="RuvA_2-like"/>
</dbReference>
<feature type="signal peptide" evidence="1">
    <location>
        <begin position="1"/>
        <end position="22"/>
    </location>
</feature>
<dbReference type="AlphaFoldDB" id="A0A1H2F327"/>
<dbReference type="NCBIfam" id="TIGR00426">
    <property type="entry name" value="competence protein ComEA helix-hairpin-helix repeat region"/>
    <property type="match status" value="1"/>
</dbReference>
<protein>
    <submittedName>
        <fullName evidence="2">Competence protein ComEA</fullName>
    </submittedName>
</protein>
<dbReference type="Gene3D" id="1.10.150.280">
    <property type="entry name" value="AF1531-like domain"/>
    <property type="match status" value="1"/>
</dbReference>
<dbReference type="GO" id="GO:0015627">
    <property type="term" value="C:type II protein secretion system complex"/>
    <property type="evidence" value="ECO:0007669"/>
    <property type="project" value="TreeGrafter"/>
</dbReference>
<evidence type="ECO:0000313" key="3">
    <source>
        <dbReference type="Proteomes" id="UP000243924"/>
    </source>
</evidence>
<dbReference type="Pfam" id="PF12836">
    <property type="entry name" value="HHH_3"/>
    <property type="match status" value="1"/>
</dbReference>
<dbReference type="STRING" id="1434072.SAMN05216210_1248"/>
<dbReference type="GO" id="GO:0015628">
    <property type="term" value="P:protein secretion by the type II secretion system"/>
    <property type="evidence" value="ECO:0007669"/>
    <property type="project" value="TreeGrafter"/>
</dbReference>
<evidence type="ECO:0000256" key="1">
    <source>
        <dbReference type="SAM" id="SignalP"/>
    </source>
</evidence>
<dbReference type="SUPFAM" id="SSF47781">
    <property type="entry name" value="RuvA domain 2-like"/>
    <property type="match status" value="1"/>
</dbReference>
<name>A0A1H2F327_9GAMM</name>
<dbReference type="InterPro" id="IPR004509">
    <property type="entry name" value="Competence_ComEA_HhH"/>
</dbReference>
<accession>A0A1H2F327</accession>
<dbReference type="Proteomes" id="UP000243924">
    <property type="component" value="Chromosome I"/>
</dbReference>
<gene>
    <name evidence="2" type="ORF">SAMN05216210_1248</name>
</gene>
<sequence>MKQVMSAIALCSALIFSSLSLAEQASLVSVNVNEASAGEIAEVLQGVGQAKAEAIVAYRDEHGPFTDAESLAAVSGVGPATIDNNRARIKVD</sequence>
<dbReference type="EMBL" id="LT629787">
    <property type="protein sequence ID" value="SDU01762.1"/>
    <property type="molecule type" value="Genomic_DNA"/>
</dbReference>
<dbReference type="PANTHER" id="PTHR21180">
    <property type="entry name" value="ENDONUCLEASE/EXONUCLEASE/PHOSPHATASE FAMILY DOMAIN-CONTAINING PROTEIN 1"/>
    <property type="match status" value="1"/>
</dbReference>
<reference evidence="3" key="1">
    <citation type="submission" date="2016-10" db="EMBL/GenBank/DDBJ databases">
        <authorList>
            <person name="Varghese N."/>
            <person name="Submissions S."/>
        </authorList>
    </citation>
    <scope>NUCLEOTIDE SEQUENCE [LARGE SCALE GENOMIC DNA]</scope>
    <source>
        <strain evidence="3">CECT 8338</strain>
    </source>
</reference>
<evidence type="ECO:0000313" key="2">
    <source>
        <dbReference type="EMBL" id="SDU01762.1"/>
    </source>
</evidence>
<dbReference type="PANTHER" id="PTHR21180:SF32">
    <property type="entry name" value="ENDONUCLEASE_EXONUCLEASE_PHOSPHATASE FAMILY DOMAIN-CONTAINING PROTEIN 1"/>
    <property type="match status" value="1"/>
</dbReference>
<organism evidence="2 3">
    <name type="scientific">Halopseudomonas salegens</name>
    <dbReference type="NCBI Taxonomy" id="1434072"/>
    <lineage>
        <taxon>Bacteria</taxon>
        <taxon>Pseudomonadati</taxon>
        <taxon>Pseudomonadota</taxon>
        <taxon>Gammaproteobacteria</taxon>
        <taxon>Pseudomonadales</taxon>
        <taxon>Pseudomonadaceae</taxon>
        <taxon>Halopseudomonas</taxon>
    </lineage>
</organism>
<proteinExistence type="predicted"/>